<evidence type="ECO:0000256" key="1">
    <source>
        <dbReference type="SAM" id="MobiDB-lite"/>
    </source>
</evidence>
<dbReference type="GeneID" id="54585606"/>
<protein>
    <recommendedName>
        <fullName evidence="2">Heterokaryon incompatibility domain-containing protein</fullName>
    </recommendedName>
</protein>
<reference evidence="3" key="1">
    <citation type="journal article" date="2020" name="Stud. Mycol.">
        <title>101 Dothideomycetes genomes: a test case for predicting lifestyles and emergence of pathogens.</title>
        <authorList>
            <person name="Haridas S."/>
            <person name="Albert R."/>
            <person name="Binder M."/>
            <person name="Bloem J."/>
            <person name="Labutti K."/>
            <person name="Salamov A."/>
            <person name="Andreopoulos B."/>
            <person name="Baker S."/>
            <person name="Barry K."/>
            <person name="Bills G."/>
            <person name="Bluhm B."/>
            <person name="Cannon C."/>
            <person name="Castanera R."/>
            <person name="Culley D."/>
            <person name="Daum C."/>
            <person name="Ezra D."/>
            <person name="Gonzalez J."/>
            <person name="Henrissat B."/>
            <person name="Kuo A."/>
            <person name="Liang C."/>
            <person name="Lipzen A."/>
            <person name="Lutzoni F."/>
            <person name="Magnuson J."/>
            <person name="Mondo S."/>
            <person name="Nolan M."/>
            <person name="Ohm R."/>
            <person name="Pangilinan J."/>
            <person name="Park H.-J."/>
            <person name="Ramirez L."/>
            <person name="Alfaro M."/>
            <person name="Sun H."/>
            <person name="Tritt A."/>
            <person name="Yoshinaga Y."/>
            <person name="Zwiers L.-H."/>
            <person name="Turgeon B."/>
            <person name="Goodwin S."/>
            <person name="Spatafora J."/>
            <person name="Crous P."/>
            <person name="Grigoriev I."/>
        </authorList>
    </citation>
    <scope>NUCLEOTIDE SEQUENCE</scope>
    <source>
        <strain evidence="3">CBS 122368</strain>
    </source>
</reference>
<dbReference type="InterPro" id="IPR052895">
    <property type="entry name" value="HetReg/Transcr_Mod"/>
</dbReference>
<dbReference type="Pfam" id="PF06985">
    <property type="entry name" value="HET"/>
    <property type="match status" value="1"/>
</dbReference>
<name>A0A6A6I1D1_9PLEO</name>
<proteinExistence type="predicted"/>
<feature type="domain" description="Heterokaryon incompatibility" evidence="2">
    <location>
        <begin position="112"/>
        <end position="273"/>
    </location>
</feature>
<dbReference type="AlphaFoldDB" id="A0A6A6I1D1"/>
<evidence type="ECO:0000313" key="4">
    <source>
        <dbReference type="Proteomes" id="UP000800094"/>
    </source>
</evidence>
<evidence type="ECO:0000259" key="2">
    <source>
        <dbReference type="Pfam" id="PF06985"/>
    </source>
</evidence>
<organism evidence="3 4">
    <name type="scientific">Trematosphaeria pertusa</name>
    <dbReference type="NCBI Taxonomy" id="390896"/>
    <lineage>
        <taxon>Eukaryota</taxon>
        <taxon>Fungi</taxon>
        <taxon>Dikarya</taxon>
        <taxon>Ascomycota</taxon>
        <taxon>Pezizomycotina</taxon>
        <taxon>Dothideomycetes</taxon>
        <taxon>Pleosporomycetidae</taxon>
        <taxon>Pleosporales</taxon>
        <taxon>Massarineae</taxon>
        <taxon>Trematosphaeriaceae</taxon>
        <taxon>Trematosphaeria</taxon>
    </lineage>
</organism>
<dbReference type="PANTHER" id="PTHR24148">
    <property type="entry name" value="ANKYRIN REPEAT DOMAIN-CONTAINING PROTEIN 39 HOMOLOG-RELATED"/>
    <property type="match status" value="1"/>
</dbReference>
<dbReference type="RefSeq" id="XP_033678822.1">
    <property type="nucleotide sequence ID" value="XM_033832276.1"/>
</dbReference>
<accession>A0A6A6I1D1</accession>
<evidence type="ECO:0000313" key="3">
    <source>
        <dbReference type="EMBL" id="KAF2243818.1"/>
    </source>
</evidence>
<dbReference type="Proteomes" id="UP000800094">
    <property type="component" value="Unassembled WGS sequence"/>
</dbReference>
<dbReference type="PANTHER" id="PTHR24148:SF82">
    <property type="entry name" value="HETEROKARYON INCOMPATIBILITY DOMAIN-CONTAINING PROTEIN"/>
    <property type="match status" value="1"/>
</dbReference>
<sequence length="754" mass="84249">MDTSTYQDRPRLGHCEFLEVDEDELDTSNLQAHVVTPSARQKLLFDQNPCNPSSVGSSSSNTRSVDAETLISDLGRLAPSVAKDFVPKASAERDLVFRLINDVDFQGDEESYITMSYVWQKVQRDAPRKMVSPVGDLPFGWVTTVEQFPLPTSKGMFLGILEEREENEGLWFDQVCINQEDDEEKAIAVGAIDTIYRNARQVIVALDDIAATEHEVLFLRHYIPQYEASDLPLNSHPNRGLTPPFMQKYASFRSFLERILNSMWFERAWCAHEMRTGRNHIFLVPCVSGEGDEEHTLIRVTDAFFLHMLVLASELKNITSTQQTQIRSLLEHFGRASLREEQDTLALQRHESIIPSIPEPIPYIPLVAEIFRMKAGGNPRLPEHLRRLDANRDKTSIALNASGLPLALKPPSPLQRPATEDECLRRLLLVGLAARDPVTLCTTGTPLQLHDGSISWLCRPTALDLPTTHQRPPRQFPKKTGQITQGSDGRAEYTQLDLIFPDLPHRTQPNPHFPALVHRAREFIDIGIQYQVQSHTMWNMWQTPNHPRGPAMRNTFIQTLACVFECGPQWLLDISTNLAASTSTSLTLPPHVLETLFNPQLLVQNYIHIPDARSALSILLSLLSILIAQAIPWASHATERTHGPLIISTPPLPPTPDFPHHRPSGKAIVFAPFEHSKALLVAVPDAVKGQEYEALARGWILTPMNVYTGSSSPHQIVSWTLQGKGVLFGDSVFSQGLSAGLGPKCHRVYGPGAS</sequence>
<keyword evidence="4" id="KW-1185">Reference proteome</keyword>
<dbReference type="InterPro" id="IPR010730">
    <property type="entry name" value="HET"/>
</dbReference>
<dbReference type="OrthoDB" id="270167at2759"/>
<feature type="region of interest" description="Disordered" evidence="1">
    <location>
        <begin position="467"/>
        <end position="487"/>
    </location>
</feature>
<dbReference type="EMBL" id="ML987204">
    <property type="protein sequence ID" value="KAF2243818.1"/>
    <property type="molecule type" value="Genomic_DNA"/>
</dbReference>
<gene>
    <name evidence="3" type="ORF">BU26DRAFT_554632</name>
</gene>